<dbReference type="RefSeq" id="WP_390404165.1">
    <property type="nucleotide sequence ID" value="NZ_BAABYW010000001.1"/>
</dbReference>
<evidence type="ECO:0000313" key="1">
    <source>
        <dbReference type="EMBL" id="GAA6407254.1"/>
    </source>
</evidence>
<proteinExistence type="predicted"/>
<accession>A0ABQ0B718</accession>
<name>A0ABQ0B718_9FIRM</name>
<sequence>MALTKEDLQAIAVLLQNTTEPLQNAITGMQKDITDVKLHLENVTDRNISLLAENHGHLIDKLNQAVKVSDKSCLEEIRVNILTEKVEKLEKEIEELKRKTA</sequence>
<evidence type="ECO:0000313" key="2">
    <source>
        <dbReference type="Proteomes" id="UP001600943"/>
    </source>
</evidence>
<gene>
    <name evidence="1" type="ORF">K040078D81_13710</name>
</gene>
<protein>
    <submittedName>
        <fullName evidence="1">Uncharacterized protein</fullName>
    </submittedName>
</protein>
<comment type="caution">
    <text evidence="1">The sequence shown here is derived from an EMBL/GenBank/DDBJ whole genome shotgun (WGS) entry which is preliminary data.</text>
</comment>
<dbReference type="EMBL" id="BAABYW010000001">
    <property type="protein sequence ID" value="GAA6407254.1"/>
    <property type="molecule type" value="Genomic_DNA"/>
</dbReference>
<reference evidence="1 2" key="1">
    <citation type="submission" date="2024-04" db="EMBL/GenBank/DDBJ databases">
        <title>Defined microbial consortia suppress multidrug-resistant proinflammatory Enterobacteriaceae via ecological control.</title>
        <authorList>
            <person name="Furuichi M."/>
            <person name="Kawaguchi T."/>
            <person name="Pust M."/>
            <person name="Yasuma K."/>
            <person name="Plichta D."/>
            <person name="Hasegawa N."/>
            <person name="Ohya T."/>
            <person name="Bhattarai S."/>
            <person name="Sasajima S."/>
            <person name="Aoto Y."/>
            <person name="Tuganbaev T."/>
            <person name="Yaginuma M."/>
            <person name="Ueda M."/>
            <person name="Okahashi N."/>
            <person name="Amafuji K."/>
            <person name="Kiridooshi Y."/>
            <person name="Sugita K."/>
            <person name="Strazar M."/>
            <person name="Skelly A."/>
            <person name="Suda W."/>
            <person name="Hattori M."/>
            <person name="Nakamoto N."/>
            <person name="Caballero S."/>
            <person name="Norman J."/>
            <person name="Olle B."/>
            <person name="Tanoue T."/>
            <person name="Arita M."/>
            <person name="Bucci V."/>
            <person name="Atarashi K."/>
            <person name="Xavier R."/>
            <person name="Honda K."/>
        </authorList>
    </citation>
    <scope>NUCLEOTIDE SEQUENCE [LARGE SCALE GENOMIC DNA]</scope>
    <source>
        <strain evidence="2">k04-0078-D8-1</strain>
    </source>
</reference>
<dbReference type="Proteomes" id="UP001600943">
    <property type="component" value="Unassembled WGS sequence"/>
</dbReference>
<keyword evidence="2" id="KW-1185">Reference proteome</keyword>
<organism evidence="1 2">
    <name type="scientific">Blautia hominis</name>
    <dbReference type="NCBI Taxonomy" id="2025493"/>
    <lineage>
        <taxon>Bacteria</taxon>
        <taxon>Bacillati</taxon>
        <taxon>Bacillota</taxon>
        <taxon>Clostridia</taxon>
        <taxon>Lachnospirales</taxon>
        <taxon>Lachnospiraceae</taxon>
        <taxon>Blautia</taxon>
    </lineage>
</organism>